<evidence type="ECO:0000256" key="1">
    <source>
        <dbReference type="SAM" id="MobiDB-lite"/>
    </source>
</evidence>
<evidence type="ECO:0000313" key="3">
    <source>
        <dbReference type="EMBL" id="RSM73685.1"/>
    </source>
</evidence>
<name>A0A428YV88_KIBAR</name>
<evidence type="ECO:0000259" key="2">
    <source>
        <dbReference type="PROSITE" id="PS50943"/>
    </source>
</evidence>
<protein>
    <recommendedName>
        <fullName evidence="2">HTH cro/C1-type domain-containing protein</fullName>
    </recommendedName>
</protein>
<dbReference type="CDD" id="cd00093">
    <property type="entry name" value="HTH_XRE"/>
    <property type="match status" value="1"/>
</dbReference>
<organism evidence="3 4">
    <name type="scientific">Kibdelosporangium aridum</name>
    <dbReference type="NCBI Taxonomy" id="2030"/>
    <lineage>
        <taxon>Bacteria</taxon>
        <taxon>Bacillati</taxon>
        <taxon>Actinomycetota</taxon>
        <taxon>Actinomycetes</taxon>
        <taxon>Pseudonocardiales</taxon>
        <taxon>Pseudonocardiaceae</taxon>
        <taxon>Kibdelosporangium</taxon>
    </lineage>
</organism>
<comment type="caution">
    <text evidence="3">The sequence shown here is derived from an EMBL/GenBank/DDBJ whole genome shotgun (WGS) entry which is preliminary data.</text>
</comment>
<dbReference type="EMBL" id="QHKI01000054">
    <property type="protein sequence ID" value="RSM73685.1"/>
    <property type="molecule type" value="Genomic_DNA"/>
</dbReference>
<accession>A0A428YV88</accession>
<proteinExistence type="predicted"/>
<dbReference type="InterPro" id="IPR010982">
    <property type="entry name" value="Lambda_DNA-bd_dom_sf"/>
</dbReference>
<dbReference type="Gene3D" id="1.10.260.40">
    <property type="entry name" value="lambda repressor-like DNA-binding domains"/>
    <property type="match status" value="1"/>
</dbReference>
<feature type="region of interest" description="Disordered" evidence="1">
    <location>
        <begin position="1"/>
        <end position="28"/>
    </location>
</feature>
<dbReference type="InterPro" id="IPR001387">
    <property type="entry name" value="Cro/C1-type_HTH"/>
</dbReference>
<dbReference type="SUPFAM" id="SSF47413">
    <property type="entry name" value="lambda repressor-like DNA-binding domains"/>
    <property type="match status" value="1"/>
</dbReference>
<dbReference type="InterPro" id="IPR043917">
    <property type="entry name" value="DUF5753"/>
</dbReference>
<gene>
    <name evidence="3" type="ORF">DMH04_41040</name>
</gene>
<dbReference type="Pfam" id="PF19054">
    <property type="entry name" value="DUF5753"/>
    <property type="match status" value="1"/>
</dbReference>
<dbReference type="AlphaFoldDB" id="A0A428YV88"/>
<feature type="domain" description="HTH cro/C1-type" evidence="2">
    <location>
        <begin position="33"/>
        <end position="87"/>
    </location>
</feature>
<dbReference type="Pfam" id="PF13560">
    <property type="entry name" value="HTH_31"/>
    <property type="match status" value="1"/>
</dbReference>
<evidence type="ECO:0000313" key="4">
    <source>
        <dbReference type="Proteomes" id="UP000287547"/>
    </source>
</evidence>
<dbReference type="GO" id="GO:0003677">
    <property type="term" value="F:DNA binding"/>
    <property type="evidence" value="ECO:0007669"/>
    <property type="project" value="InterPro"/>
</dbReference>
<dbReference type="Proteomes" id="UP000287547">
    <property type="component" value="Unassembled WGS sequence"/>
</dbReference>
<dbReference type="OrthoDB" id="3687959at2"/>
<dbReference type="SMART" id="SM00530">
    <property type="entry name" value="HTH_XRE"/>
    <property type="match status" value="1"/>
</dbReference>
<reference evidence="3 4" key="1">
    <citation type="submission" date="2018-05" db="EMBL/GenBank/DDBJ databases">
        <title>Evolution of GPA BGCs.</title>
        <authorList>
            <person name="Waglechner N."/>
            <person name="Wright G.D."/>
        </authorList>
    </citation>
    <scope>NUCLEOTIDE SEQUENCE [LARGE SCALE GENOMIC DNA]</scope>
    <source>
        <strain evidence="3 4">A82846</strain>
    </source>
</reference>
<sequence>MIPETMTPCVTQMEAPMPRKSPGAKAKGLGTELRILRERAKKKQADAARALGVSVQVISRLETGNRNISEEEVLVLLTVYEVAIGSPKWEQLVMMARTLDDPGWWEHDMPGLTQESATLADYEERAHRITSWAPLLIPGLLQTMDYSRAYMLDDGIAPSEVESRLTARLRRQHRLTRPDVKYAAIIGEPALSGLDRALAVEQYAVLLDACARPNISIRVVPIDRLKNAGRLGGFLALELANEEPVVHVELARSGVFLDEPSLTGPYFDTLAGVSEVALSETESSQWISHRKGEMES</sequence>
<dbReference type="PROSITE" id="PS50943">
    <property type="entry name" value="HTH_CROC1"/>
    <property type="match status" value="1"/>
</dbReference>